<feature type="chain" id="PRO_5018553339" description="Ion transport domain-containing protein" evidence="2">
    <location>
        <begin position="18"/>
        <end position="166"/>
    </location>
</feature>
<sequence>MLVIFLGSFYLVNLILAIVAMSYDEQQRQDQADAEEEAAERQEEEARKEALSILSKSPSNSSWNNDYEGGGGRGDKPEEKERGSLTSEHSVTHAHLRPSVLSQKRPSLSLPGSPYLRRNSRGSQYSWRRPMVPSSVATGDGHGVRGASTKGRGGHGIHTDRQPLVH</sequence>
<evidence type="ECO:0000313" key="4">
    <source>
        <dbReference type="Proteomes" id="UP000271974"/>
    </source>
</evidence>
<protein>
    <recommendedName>
        <fullName evidence="5">Ion transport domain-containing protein</fullName>
    </recommendedName>
</protein>
<reference evidence="3 4" key="1">
    <citation type="submission" date="2019-01" db="EMBL/GenBank/DDBJ databases">
        <title>A draft genome assembly of the solar-powered sea slug Elysia chlorotica.</title>
        <authorList>
            <person name="Cai H."/>
            <person name="Li Q."/>
            <person name="Fang X."/>
            <person name="Li J."/>
            <person name="Curtis N.E."/>
            <person name="Altenburger A."/>
            <person name="Shibata T."/>
            <person name="Feng M."/>
            <person name="Maeda T."/>
            <person name="Schwartz J.A."/>
            <person name="Shigenobu S."/>
            <person name="Lundholm N."/>
            <person name="Nishiyama T."/>
            <person name="Yang H."/>
            <person name="Hasebe M."/>
            <person name="Li S."/>
            <person name="Pierce S.K."/>
            <person name="Wang J."/>
        </authorList>
    </citation>
    <scope>NUCLEOTIDE SEQUENCE [LARGE SCALE GENOMIC DNA]</scope>
    <source>
        <strain evidence="3">EC2010</strain>
        <tissue evidence="3">Whole organism of an adult</tissue>
    </source>
</reference>
<evidence type="ECO:0000256" key="2">
    <source>
        <dbReference type="SAM" id="SignalP"/>
    </source>
</evidence>
<feature type="compositionally biased region" description="Basic and acidic residues" evidence="1">
    <location>
        <begin position="73"/>
        <end position="83"/>
    </location>
</feature>
<dbReference type="AlphaFoldDB" id="A0A3S1A2W2"/>
<evidence type="ECO:0000256" key="1">
    <source>
        <dbReference type="SAM" id="MobiDB-lite"/>
    </source>
</evidence>
<feature type="compositionally biased region" description="Basic and acidic residues" evidence="1">
    <location>
        <begin position="39"/>
        <end position="50"/>
    </location>
</feature>
<feature type="compositionally biased region" description="Low complexity" evidence="1">
    <location>
        <begin position="52"/>
        <end position="65"/>
    </location>
</feature>
<feature type="region of interest" description="Disordered" evidence="1">
    <location>
        <begin position="26"/>
        <end position="166"/>
    </location>
</feature>
<dbReference type="STRING" id="188477.A0A3S1A2W2"/>
<proteinExistence type="predicted"/>
<feature type="non-terminal residue" evidence="3">
    <location>
        <position position="166"/>
    </location>
</feature>
<dbReference type="Gene3D" id="1.10.287.70">
    <property type="match status" value="1"/>
</dbReference>
<evidence type="ECO:0000313" key="3">
    <source>
        <dbReference type="EMBL" id="RUS81296.1"/>
    </source>
</evidence>
<feature type="signal peptide" evidence="2">
    <location>
        <begin position="1"/>
        <end position="17"/>
    </location>
</feature>
<organism evidence="3 4">
    <name type="scientific">Elysia chlorotica</name>
    <name type="common">Eastern emerald elysia</name>
    <name type="synonym">Sea slug</name>
    <dbReference type="NCBI Taxonomy" id="188477"/>
    <lineage>
        <taxon>Eukaryota</taxon>
        <taxon>Metazoa</taxon>
        <taxon>Spiralia</taxon>
        <taxon>Lophotrochozoa</taxon>
        <taxon>Mollusca</taxon>
        <taxon>Gastropoda</taxon>
        <taxon>Heterobranchia</taxon>
        <taxon>Euthyneura</taxon>
        <taxon>Panpulmonata</taxon>
        <taxon>Sacoglossa</taxon>
        <taxon>Placobranchoidea</taxon>
        <taxon>Plakobranchidae</taxon>
        <taxon>Elysia</taxon>
    </lineage>
</organism>
<feature type="compositionally biased region" description="Basic and acidic residues" evidence="1">
    <location>
        <begin position="157"/>
        <end position="166"/>
    </location>
</feature>
<keyword evidence="2" id="KW-0732">Signal</keyword>
<evidence type="ECO:0008006" key="5">
    <source>
        <dbReference type="Google" id="ProtNLM"/>
    </source>
</evidence>
<accession>A0A3S1A2W2</accession>
<comment type="caution">
    <text evidence="3">The sequence shown here is derived from an EMBL/GenBank/DDBJ whole genome shotgun (WGS) entry which is preliminary data.</text>
</comment>
<dbReference type="Proteomes" id="UP000271974">
    <property type="component" value="Unassembled WGS sequence"/>
</dbReference>
<keyword evidence="4" id="KW-1185">Reference proteome</keyword>
<dbReference type="EMBL" id="RQTK01000345">
    <property type="protein sequence ID" value="RUS81296.1"/>
    <property type="molecule type" value="Genomic_DNA"/>
</dbReference>
<dbReference type="OrthoDB" id="2984333at2759"/>
<name>A0A3S1A2W2_ELYCH</name>
<gene>
    <name evidence="3" type="ORF">EGW08_010938</name>
</gene>